<protein>
    <submittedName>
        <fullName evidence="4">S41 family peptidase</fullName>
    </submittedName>
</protein>
<dbReference type="SMART" id="SM00245">
    <property type="entry name" value="TSPc"/>
    <property type="match status" value="1"/>
</dbReference>
<dbReference type="InterPro" id="IPR029045">
    <property type="entry name" value="ClpP/crotonase-like_dom_sf"/>
</dbReference>
<dbReference type="Gene3D" id="3.90.226.10">
    <property type="entry name" value="2-enoyl-CoA Hydratase, Chain A, domain 1"/>
    <property type="match status" value="1"/>
</dbReference>
<dbReference type="Pfam" id="PF03572">
    <property type="entry name" value="Peptidase_S41"/>
    <property type="match status" value="1"/>
</dbReference>
<dbReference type="SUPFAM" id="SSF52096">
    <property type="entry name" value="ClpP/crotonase"/>
    <property type="match status" value="1"/>
</dbReference>
<feature type="chain" id="PRO_5046709154" evidence="2">
    <location>
        <begin position="23"/>
        <end position="436"/>
    </location>
</feature>
<evidence type="ECO:0000259" key="3">
    <source>
        <dbReference type="SMART" id="SM00245"/>
    </source>
</evidence>
<evidence type="ECO:0000313" key="4">
    <source>
        <dbReference type="EMBL" id="MEE2565180.1"/>
    </source>
</evidence>
<dbReference type="Proteomes" id="UP001310692">
    <property type="component" value="Unassembled WGS sequence"/>
</dbReference>
<name>A0ABU7LVH9_9PROT</name>
<keyword evidence="5" id="KW-1185">Reference proteome</keyword>
<dbReference type="RefSeq" id="WP_330194719.1">
    <property type="nucleotide sequence ID" value="NZ_JAZDRO010000001.1"/>
</dbReference>
<dbReference type="PANTHER" id="PTHR11261">
    <property type="entry name" value="INTERPHOTORECEPTOR RETINOID-BINDING PROTEIN"/>
    <property type="match status" value="1"/>
</dbReference>
<organism evidence="4 5">
    <name type="scientific">Hyphobacterium marinum</name>
    <dbReference type="NCBI Taxonomy" id="3116574"/>
    <lineage>
        <taxon>Bacteria</taxon>
        <taxon>Pseudomonadati</taxon>
        <taxon>Pseudomonadota</taxon>
        <taxon>Alphaproteobacteria</taxon>
        <taxon>Maricaulales</taxon>
        <taxon>Maricaulaceae</taxon>
        <taxon>Hyphobacterium</taxon>
    </lineage>
</organism>
<dbReference type="Gene3D" id="3.30.750.44">
    <property type="match status" value="1"/>
</dbReference>
<evidence type="ECO:0000256" key="2">
    <source>
        <dbReference type="SAM" id="SignalP"/>
    </source>
</evidence>
<dbReference type="CDD" id="cd07563">
    <property type="entry name" value="Peptidase_S41_IRBP"/>
    <property type="match status" value="1"/>
</dbReference>
<gene>
    <name evidence="4" type="ORF">V0U35_00685</name>
</gene>
<evidence type="ECO:0000256" key="1">
    <source>
        <dbReference type="SAM" id="MobiDB-lite"/>
    </source>
</evidence>
<feature type="signal peptide" evidence="2">
    <location>
        <begin position="1"/>
        <end position="22"/>
    </location>
</feature>
<reference evidence="4 5" key="1">
    <citation type="submission" date="2024-01" db="EMBL/GenBank/DDBJ databases">
        <title>Hyphobacterium bacterium isolated from marine sediment.</title>
        <authorList>
            <person name="Zhao S."/>
        </authorList>
    </citation>
    <scope>NUCLEOTIDE SEQUENCE [LARGE SCALE GENOMIC DNA]</scope>
    <source>
        <strain evidence="4 5">Y60-23</strain>
    </source>
</reference>
<dbReference type="PANTHER" id="PTHR11261:SF3">
    <property type="entry name" value="RETINOL-BINDING PROTEIN 3"/>
    <property type="match status" value="1"/>
</dbReference>
<comment type="caution">
    <text evidence="4">The sequence shown here is derived from an EMBL/GenBank/DDBJ whole genome shotgun (WGS) entry which is preliminary data.</text>
</comment>
<sequence length="436" mass="46069">MIRLFHAIAACAALLVSPLALAQDNPAQSAESRARTVNDAARLIEENFYDTDRGAEIAAGLRAALAAGDFDGAGDAASLADALTAHLRPQDNHFSVRYVGPPPEGPGDGDGGEDDGIDIGALARVNFGFQDVAILPGNVGYIDLHQFAPAQIAGDTALAALNFVENTDAVIFDMRSNSGGAPSMVQFLISHFLDPVDQRPINTFVSSEREYPSELMSLAWLPGEARPDVPLYVLTSSRTGSAGEAFPYHLQAMERATIVGETTYGAGNPGGFFPAGDGFAVFVSTGSARNPITGTNWEGTGVIPDVDVPAAEALDAALALAYEAILETAENADQRRSVEWALEAARARANPLPPLPENADTLTGTYGPREIFIENGALHYRRGEQGGRRLTPLGPDRFALEGLDDARLTFQRNASGDVVSLTLEQLGGPPSLSRRD</sequence>
<accession>A0ABU7LVH9</accession>
<feature type="domain" description="Tail specific protease" evidence="3">
    <location>
        <begin position="80"/>
        <end position="309"/>
    </location>
</feature>
<proteinExistence type="predicted"/>
<feature type="region of interest" description="Disordered" evidence="1">
    <location>
        <begin position="94"/>
        <end position="114"/>
    </location>
</feature>
<evidence type="ECO:0000313" key="5">
    <source>
        <dbReference type="Proteomes" id="UP001310692"/>
    </source>
</evidence>
<dbReference type="EMBL" id="JAZDRO010000001">
    <property type="protein sequence ID" value="MEE2565180.1"/>
    <property type="molecule type" value="Genomic_DNA"/>
</dbReference>
<dbReference type="InterPro" id="IPR005151">
    <property type="entry name" value="Tail-specific_protease"/>
</dbReference>
<keyword evidence="2" id="KW-0732">Signal</keyword>